<sequence length="239" mass="26541">MVIIAGLIGYANPKEKVKELLNKLKMNPHMNKSYWRLSGGQKRRISVAVAVLNRSRLLILDEPSAGIDPKARRDVWELLENAVNSGRSVILSSHSMDECEALCTRIGVLCHGRFIAIGDSQTLKSRRILSVVFQVLDAVEEKFPGSVLVTTQKDSKNLKWQIPKNSDDRLSALFGTAADIASSSPVEDFCLTQATLEDAFIKLNKEFGEQQDRLKRSDEVSSEISIEINLKGRKVSATT</sequence>
<keyword evidence="3" id="KW-1185">Reference proteome</keyword>
<organism evidence="4">
    <name type="scientific">Nippostrongylus brasiliensis</name>
    <name type="common">Rat hookworm</name>
    <dbReference type="NCBI Taxonomy" id="27835"/>
    <lineage>
        <taxon>Eukaryota</taxon>
        <taxon>Metazoa</taxon>
        <taxon>Ecdysozoa</taxon>
        <taxon>Nematoda</taxon>
        <taxon>Chromadorea</taxon>
        <taxon>Rhabditida</taxon>
        <taxon>Rhabditina</taxon>
        <taxon>Rhabditomorpha</taxon>
        <taxon>Strongyloidea</taxon>
        <taxon>Heligmosomidae</taxon>
        <taxon>Nippostrongylus</taxon>
    </lineage>
</organism>
<gene>
    <name evidence="2" type="ORF">NBR_LOCUS19742</name>
</gene>
<dbReference type="GO" id="GO:0016887">
    <property type="term" value="F:ATP hydrolysis activity"/>
    <property type="evidence" value="ECO:0007669"/>
    <property type="project" value="InterPro"/>
</dbReference>
<dbReference type="PANTHER" id="PTHR19229">
    <property type="entry name" value="ATP-BINDING CASSETTE TRANSPORTER SUBFAMILY A ABCA"/>
    <property type="match status" value="1"/>
</dbReference>
<feature type="domain" description="ABC transporter" evidence="1">
    <location>
        <begin position="14"/>
        <end position="64"/>
    </location>
</feature>
<dbReference type="InterPro" id="IPR026082">
    <property type="entry name" value="ABCA"/>
</dbReference>
<dbReference type="AlphaFoldDB" id="A0A0N4YR69"/>
<dbReference type="OMA" id="IMANGQM"/>
<dbReference type="InterPro" id="IPR027417">
    <property type="entry name" value="P-loop_NTPase"/>
</dbReference>
<dbReference type="Pfam" id="PF00005">
    <property type="entry name" value="ABC_tran"/>
    <property type="match status" value="1"/>
</dbReference>
<evidence type="ECO:0000313" key="2">
    <source>
        <dbReference type="EMBL" id="VDL83478.1"/>
    </source>
</evidence>
<dbReference type="GO" id="GO:0005524">
    <property type="term" value="F:ATP binding"/>
    <property type="evidence" value="ECO:0007669"/>
    <property type="project" value="InterPro"/>
</dbReference>
<dbReference type="InterPro" id="IPR003439">
    <property type="entry name" value="ABC_transporter-like_ATP-bd"/>
</dbReference>
<dbReference type="GO" id="GO:0140359">
    <property type="term" value="F:ABC-type transporter activity"/>
    <property type="evidence" value="ECO:0007669"/>
    <property type="project" value="InterPro"/>
</dbReference>
<evidence type="ECO:0000259" key="1">
    <source>
        <dbReference type="Pfam" id="PF00005"/>
    </source>
</evidence>
<dbReference type="Proteomes" id="UP000271162">
    <property type="component" value="Unassembled WGS sequence"/>
</dbReference>
<evidence type="ECO:0000313" key="3">
    <source>
        <dbReference type="Proteomes" id="UP000271162"/>
    </source>
</evidence>
<dbReference type="WBParaSite" id="NBR_0001974101-mRNA-1">
    <property type="protein sequence ID" value="NBR_0001974101-mRNA-1"/>
    <property type="gene ID" value="NBR_0001974101"/>
</dbReference>
<dbReference type="PANTHER" id="PTHR19229:SF271">
    <property type="entry name" value="ABC TRANSPORTER CED-7"/>
    <property type="match status" value="1"/>
</dbReference>
<name>A0A0N4YR69_NIPBR</name>
<dbReference type="GO" id="GO:0005319">
    <property type="term" value="F:lipid transporter activity"/>
    <property type="evidence" value="ECO:0007669"/>
    <property type="project" value="TreeGrafter"/>
</dbReference>
<reference evidence="4" key="1">
    <citation type="submission" date="2017-02" db="UniProtKB">
        <authorList>
            <consortium name="WormBaseParasite"/>
        </authorList>
    </citation>
    <scope>IDENTIFICATION</scope>
</reference>
<protein>
    <submittedName>
        <fullName evidence="4">ATPase_AAA_core domain-containing protein</fullName>
    </submittedName>
</protein>
<dbReference type="SUPFAM" id="SSF52540">
    <property type="entry name" value="P-loop containing nucleoside triphosphate hydrolases"/>
    <property type="match status" value="1"/>
</dbReference>
<evidence type="ECO:0000313" key="4">
    <source>
        <dbReference type="WBParaSite" id="NBR_0001974101-mRNA-1"/>
    </source>
</evidence>
<dbReference type="EMBL" id="UYSL01024443">
    <property type="protein sequence ID" value="VDL83478.1"/>
    <property type="molecule type" value="Genomic_DNA"/>
</dbReference>
<dbReference type="Gene3D" id="3.40.50.300">
    <property type="entry name" value="P-loop containing nucleotide triphosphate hydrolases"/>
    <property type="match status" value="1"/>
</dbReference>
<reference evidence="2 3" key="2">
    <citation type="submission" date="2018-11" db="EMBL/GenBank/DDBJ databases">
        <authorList>
            <consortium name="Pathogen Informatics"/>
        </authorList>
    </citation>
    <scope>NUCLEOTIDE SEQUENCE [LARGE SCALE GENOMIC DNA]</scope>
</reference>
<proteinExistence type="predicted"/>
<dbReference type="STRING" id="27835.A0A0N4YR69"/>
<dbReference type="GO" id="GO:0016020">
    <property type="term" value="C:membrane"/>
    <property type="evidence" value="ECO:0007669"/>
    <property type="project" value="InterPro"/>
</dbReference>
<accession>A0A0N4YR69</accession>